<organism evidence="2 3">
    <name type="scientific">Geodia barretti</name>
    <name type="common">Barrett's horny sponge</name>
    <dbReference type="NCBI Taxonomy" id="519541"/>
    <lineage>
        <taxon>Eukaryota</taxon>
        <taxon>Metazoa</taxon>
        <taxon>Porifera</taxon>
        <taxon>Demospongiae</taxon>
        <taxon>Heteroscleromorpha</taxon>
        <taxon>Tetractinellida</taxon>
        <taxon>Astrophorina</taxon>
        <taxon>Geodiidae</taxon>
        <taxon>Geodia</taxon>
    </lineage>
</organism>
<dbReference type="Proteomes" id="UP001174909">
    <property type="component" value="Unassembled WGS sequence"/>
</dbReference>
<gene>
    <name evidence="2" type="ORF">GBAR_LOCUS27455</name>
</gene>
<dbReference type="AlphaFoldDB" id="A0AA35TLN9"/>
<evidence type="ECO:0000313" key="2">
    <source>
        <dbReference type="EMBL" id="CAI8049878.1"/>
    </source>
</evidence>
<accession>A0AA35TLN9</accession>
<dbReference type="EMBL" id="CASHTH010003821">
    <property type="protein sequence ID" value="CAI8049878.1"/>
    <property type="molecule type" value="Genomic_DNA"/>
</dbReference>
<proteinExistence type="predicted"/>
<keyword evidence="3" id="KW-1185">Reference proteome</keyword>
<feature type="region of interest" description="Disordered" evidence="1">
    <location>
        <begin position="32"/>
        <end position="65"/>
    </location>
</feature>
<protein>
    <submittedName>
        <fullName evidence="2">Uncharacterized protein</fullName>
    </submittedName>
</protein>
<comment type="caution">
    <text evidence="2">The sequence shown here is derived from an EMBL/GenBank/DDBJ whole genome shotgun (WGS) entry which is preliminary data.</text>
</comment>
<reference evidence="2" key="1">
    <citation type="submission" date="2023-03" db="EMBL/GenBank/DDBJ databases">
        <authorList>
            <person name="Steffen K."/>
            <person name="Cardenas P."/>
        </authorList>
    </citation>
    <scope>NUCLEOTIDE SEQUENCE</scope>
</reference>
<evidence type="ECO:0000313" key="3">
    <source>
        <dbReference type="Proteomes" id="UP001174909"/>
    </source>
</evidence>
<name>A0AA35TLN9_GEOBA</name>
<evidence type="ECO:0000256" key="1">
    <source>
        <dbReference type="SAM" id="MobiDB-lite"/>
    </source>
</evidence>
<sequence>MLYDVICEQLGGAMSAVVEKLRVMEKEGLLREGEVATADSETPPEQSSSRFGPPPVFGGRGNGEI</sequence>